<dbReference type="Gene3D" id="1.10.3540.10">
    <property type="entry name" value="uncharacterized protein from magnetospirillum magneticum domain"/>
    <property type="match status" value="1"/>
</dbReference>
<evidence type="ECO:0000313" key="2">
    <source>
        <dbReference type="Proteomes" id="UP000515291"/>
    </source>
</evidence>
<proteinExistence type="predicted"/>
<evidence type="ECO:0000313" key="1">
    <source>
        <dbReference type="EMBL" id="QND71949.1"/>
    </source>
</evidence>
<dbReference type="InterPro" id="IPR023137">
    <property type="entry name" value="BrxA_sf"/>
</dbReference>
<sequence length="209" mass="23830">MTTRHVRAETRHPPRYRADIGGGTLMLPESRKVASLLLKGLPPGAWQKAIEVENVLQKTSPAGAKRIASLIRARLETMTDDLWLLVRDGDRDIAMQAMFAASIKHSALLGDFIDMVVRERFRGFHDTLPKTSWADYLDICRSRAPEMPVWKDSTAKKLGEHVYRILSEVDVLTDTKSCRLRKMAVRREVKEHLQGHGERYVLRCLEALE</sequence>
<dbReference type="Proteomes" id="UP000515291">
    <property type="component" value="Chromosome"/>
</dbReference>
<name>A0A7G6TYW7_9BRAD</name>
<dbReference type="EMBL" id="CP050292">
    <property type="protein sequence ID" value="QND71949.1"/>
    <property type="molecule type" value="Genomic_DNA"/>
</dbReference>
<organism evidence="1 2">
    <name type="scientific">Tardiphaga robiniae</name>
    <dbReference type="NCBI Taxonomy" id="943830"/>
    <lineage>
        <taxon>Bacteria</taxon>
        <taxon>Pseudomonadati</taxon>
        <taxon>Pseudomonadota</taxon>
        <taxon>Alphaproteobacteria</taxon>
        <taxon>Hyphomicrobiales</taxon>
        <taxon>Nitrobacteraceae</taxon>
        <taxon>Tardiphaga</taxon>
    </lineage>
</organism>
<dbReference type="KEGG" id="trb:HB776_12450"/>
<reference evidence="2" key="1">
    <citation type="journal article" date="2020" name="Mol. Plant Microbe">
        <title>Rhizobial microsymbionts of the narrowly endemic Oxytropis species growing in Kamchatka are characterized by significant genetic diversity and possess a set of genes that are associated with T3SS and T6SS secretion systems and can affect the development of symbiosis.</title>
        <authorList>
            <person name="Safronova V."/>
            <person name="Guro P."/>
            <person name="Sazanova A."/>
            <person name="Kuznetsova I."/>
            <person name="Belimov A."/>
            <person name="Yakubov V."/>
            <person name="Chirak E."/>
            <person name="Afonin A."/>
            <person name="Gogolev Y."/>
            <person name="Andronov E."/>
            <person name="Tikhonovich I."/>
        </authorList>
    </citation>
    <scope>NUCLEOTIDE SEQUENCE [LARGE SCALE GENOMIC DNA]</scope>
    <source>
        <strain evidence="2">581</strain>
    </source>
</reference>
<dbReference type="InterPro" id="IPR014948">
    <property type="entry name" value="BrxA"/>
</dbReference>
<dbReference type="Pfam" id="PF08849">
    <property type="entry name" value="BrxA"/>
    <property type="match status" value="1"/>
</dbReference>
<dbReference type="RefSeq" id="WP_184518068.1">
    <property type="nucleotide sequence ID" value="NZ_CP050292.1"/>
</dbReference>
<dbReference type="AlphaFoldDB" id="A0A7G6TYW7"/>
<protein>
    <submittedName>
        <fullName evidence="1">DUF1819 family protein</fullName>
    </submittedName>
</protein>
<gene>
    <name evidence="1" type="ORF">HB776_12450</name>
</gene>
<accession>A0A7G6TYW7</accession>